<evidence type="ECO:0000313" key="2">
    <source>
        <dbReference type="EnsemblMetazoa" id="Aqu2.1.25807_001"/>
    </source>
</evidence>
<name>A0A1X7UDG7_AMPQE</name>
<keyword evidence="1" id="KW-0732">Signal</keyword>
<reference evidence="2" key="1">
    <citation type="submission" date="2017-05" db="UniProtKB">
        <authorList>
            <consortium name="EnsemblMetazoa"/>
        </authorList>
    </citation>
    <scope>IDENTIFICATION</scope>
</reference>
<accession>A0A1X7UDG7</accession>
<evidence type="ECO:0000256" key="1">
    <source>
        <dbReference type="SAM" id="SignalP"/>
    </source>
</evidence>
<feature type="signal peptide" evidence="1">
    <location>
        <begin position="1"/>
        <end position="22"/>
    </location>
</feature>
<proteinExistence type="predicted"/>
<protein>
    <submittedName>
        <fullName evidence="2">Uncharacterized protein</fullName>
    </submittedName>
</protein>
<dbReference type="AlphaFoldDB" id="A0A1X7UDG7"/>
<organism evidence="2">
    <name type="scientific">Amphimedon queenslandica</name>
    <name type="common">Sponge</name>
    <dbReference type="NCBI Taxonomy" id="400682"/>
    <lineage>
        <taxon>Eukaryota</taxon>
        <taxon>Metazoa</taxon>
        <taxon>Porifera</taxon>
        <taxon>Demospongiae</taxon>
        <taxon>Heteroscleromorpha</taxon>
        <taxon>Haplosclerida</taxon>
        <taxon>Niphatidae</taxon>
        <taxon>Amphimedon</taxon>
    </lineage>
</organism>
<dbReference type="EnsemblMetazoa" id="Aqu2.1.25807_001">
    <property type="protein sequence ID" value="Aqu2.1.25807_001"/>
    <property type="gene ID" value="Aqu2.1.25807"/>
</dbReference>
<feature type="chain" id="PRO_5012959742" evidence="1">
    <location>
        <begin position="23"/>
        <end position="377"/>
    </location>
</feature>
<dbReference type="InParanoid" id="A0A1X7UDG7"/>
<sequence>MSLTALLIATILSFGGAGGVTALNAVTPPDTSLDTIPVAYFGGVNCKERSQENIEMLAKMRIIVIEKWEGPCWYECYANLTMNPPVPCQPSCGAENYQMKTIKRAKAVNPKLAAVFYLNTLYDFPFLELHGKFLEANADIIDVNGKLVAFKNDNGMPGVNVFDLGQKVGRDLWIGFINKLAESGVVDGLFDDKSSIFALWNETGSFWQICEWGTGRDTWDRSCGIISNKTALDYNNGKPMVLDELHKTFGPNGVVFFNTTKMMHMDITKSPLNFAKEIETALSSYKYAYVQTNDLIDGDCTSTKSSCSEDEIAMFLLGVEEGAFLGCNGWDENFSKSLGSPVGPAVKKNDTVERHFKSGTYVTWDLSNNKGKVVWSN</sequence>